<sequence length="59" mass="6769">MQQVTKQDLVEQLAGVMTQVEYSIWLLNEDNPKDAARMVRLGMKDAAKVEQKLKLLTNH</sequence>
<reference evidence="1 2" key="1">
    <citation type="submission" date="2018-06" db="EMBL/GenBank/DDBJ databases">
        <authorList>
            <consortium name="Pathogen Informatics"/>
            <person name="Doyle S."/>
        </authorList>
    </citation>
    <scope>NUCLEOTIDE SEQUENCE [LARGE SCALE GENOMIC DNA]</scope>
    <source>
        <strain evidence="1 2">NCTC11413</strain>
    </source>
</reference>
<proteinExistence type="predicted"/>
<dbReference type="AlphaFoldDB" id="A0A377H7R2"/>
<gene>
    <name evidence="1" type="ORF">NCTC11413_01275</name>
</gene>
<dbReference type="GeneID" id="77263723"/>
<dbReference type="Proteomes" id="UP000254232">
    <property type="component" value="Unassembled WGS sequence"/>
</dbReference>
<dbReference type="RefSeq" id="WP_018346178.1">
    <property type="nucleotide sequence ID" value="NZ_UGGZ01000001.1"/>
</dbReference>
<accession>A0A377H7R2</accession>
<evidence type="ECO:0000313" key="1">
    <source>
        <dbReference type="EMBL" id="STO38150.1"/>
    </source>
</evidence>
<name>A0A377H7R2_9PAST</name>
<organism evidence="1 2">
    <name type="scientific">Gallibacterium anatis</name>
    <dbReference type="NCBI Taxonomy" id="750"/>
    <lineage>
        <taxon>Bacteria</taxon>
        <taxon>Pseudomonadati</taxon>
        <taxon>Pseudomonadota</taxon>
        <taxon>Gammaproteobacteria</taxon>
        <taxon>Pasteurellales</taxon>
        <taxon>Pasteurellaceae</taxon>
        <taxon>Gallibacterium</taxon>
    </lineage>
</organism>
<evidence type="ECO:0000313" key="2">
    <source>
        <dbReference type="Proteomes" id="UP000254232"/>
    </source>
</evidence>
<protein>
    <submittedName>
        <fullName evidence="1">Uncharacterized protein</fullName>
    </submittedName>
</protein>
<dbReference type="EMBL" id="UGGZ01000001">
    <property type="protein sequence ID" value="STO38150.1"/>
    <property type="molecule type" value="Genomic_DNA"/>
</dbReference>